<dbReference type="SUPFAM" id="SSF103647">
    <property type="entry name" value="TSP type-3 repeat"/>
    <property type="match status" value="1"/>
</dbReference>
<dbReference type="GO" id="GO:0007160">
    <property type="term" value="P:cell-matrix adhesion"/>
    <property type="evidence" value="ECO:0007669"/>
    <property type="project" value="InterPro"/>
</dbReference>
<dbReference type="Gene3D" id="4.10.1080.10">
    <property type="entry name" value="TSP type-3 repeat"/>
    <property type="match status" value="1"/>
</dbReference>
<evidence type="ECO:0000256" key="3">
    <source>
        <dbReference type="SAM" id="MobiDB-lite"/>
    </source>
</evidence>
<dbReference type="InterPro" id="IPR003886">
    <property type="entry name" value="NIDO_dom"/>
</dbReference>
<name>A0A150P0L8_SORCE</name>
<accession>A0A150P0L8</accession>
<feature type="region of interest" description="Disordered" evidence="3">
    <location>
        <begin position="241"/>
        <end position="273"/>
    </location>
</feature>
<protein>
    <recommendedName>
        <fullName evidence="8">HYR domain-containing protein</fullName>
    </recommendedName>
</protein>
<dbReference type="PANTHER" id="PTHR24273:SF32">
    <property type="entry name" value="HYALIN"/>
    <property type="match status" value="1"/>
</dbReference>
<feature type="domain" description="HYR" evidence="4">
    <location>
        <begin position="705"/>
        <end position="782"/>
    </location>
</feature>
<proteinExistence type="predicted"/>
<reference evidence="6 7" key="1">
    <citation type="submission" date="2014-02" db="EMBL/GenBank/DDBJ databases">
        <title>The small core and large imbalanced accessory genome model reveals a collaborative survival strategy of Sorangium cellulosum strains in nature.</title>
        <authorList>
            <person name="Han K."/>
            <person name="Peng R."/>
            <person name="Blom J."/>
            <person name="Li Y.-Z."/>
        </authorList>
    </citation>
    <scope>NUCLEOTIDE SEQUENCE [LARGE SCALE GENOMIC DNA]</scope>
    <source>
        <strain evidence="6 7">So0157-25</strain>
    </source>
</reference>
<dbReference type="GO" id="GO:0005509">
    <property type="term" value="F:calcium ion binding"/>
    <property type="evidence" value="ECO:0007669"/>
    <property type="project" value="InterPro"/>
</dbReference>
<evidence type="ECO:0000259" key="5">
    <source>
        <dbReference type="Pfam" id="PF06119"/>
    </source>
</evidence>
<evidence type="ECO:0000256" key="1">
    <source>
        <dbReference type="ARBA" id="ARBA00022729"/>
    </source>
</evidence>
<dbReference type="SUPFAM" id="SSF49464">
    <property type="entry name" value="Carboxypeptidase regulatory domain-like"/>
    <property type="match status" value="1"/>
</dbReference>
<dbReference type="NCBIfam" id="NF033679">
    <property type="entry name" value="DNRLRE_dom"/>
    <property type="match status" value="1"/>
</dbReference>
<dbReference type="Pfam" id="PF06119">
    <property type="entry name" value="NIDO"/>
    <property type="match status" value="1"/>
</dbReference>
<keyword evidence="1" id="KW-0732">Signal</keyword>
<dbReference type="InterPro" id="IPR008969">
    <property type="entry name" value="CarboxyPept-like_regulatory"/>
</dbReference>
<dbReference type="InterPro" id="IPR028974">
    <property type="entry name" value="TSP_type-3_rpt"/>
</dbReference>
<dbReference type="Proteomes" id="UP000075420">
    <property type="component" value="Unassembled WGS sequence"/>
</dbReference>
<organism evidence="6 7">
    <name type="scientific">Sorangium cellulosum</name>
    <name type="common">Polyangium cellulosum</name>
    <dbReference type="NCBI Taxonomy" id="56"/>
    <lineage>
        <taxon>Bacteria</taxon>
        <taxon>Pseudomonadati</taxon>
        <taxon>Myxococcota</taxon>
        <taxon>Polyangia</taxon>
        <taxon>Polyangiales</taxon>
        <taxon>Polyangiaceae</taxon>
        <taxon>Sorangium</taxon>
    </lineage>
</organism>
<keyword evidence="2" id="KW-0677">Repeat</keyword>
<feature type="domain" description="NIDO" evidence="5">
    <location>
        <begin position="53"/>
        <end position="105"/>
    </location>
</feature>
<dbReference type="Pfam" id="PF02494">
    <property type="entry name" value="HYR"/>
    <property type="match status" value="2"/>
</dbReference>
<dbReference type="PANTHER" id="PTHR24273">
    <property type="entry name" value="FI04643P-RELATED"/>
    <property type="match status" value="1"/>
</dbReference>
<dbReference type="InterPro" id="IPR003367">
    <property type="entry name" value="Thrombospondin_3-like_rpt"/>
</dbReference>
<evidence type="ECO:0000313" key="6">
    <source>
        <dbReference type="EMBL" id="KYF48365.1"/>
    </source>
</evidence>
<gene>
    <name evidence="6" type="ORF">BE08_35370</name>
</gene>
<dbReference type="EMBL" id="JELY01003506">
    <property type="protein sequence ID" value="KYF48365.1"/>
    <property type="molecule type" value="Genomic_DNA"/>
</dbReference>
<dbReference type="Pfam" id="PF02412">
    <property type="entry name" value="TSP_3"/>
    <property type="match status" value="2"/>
</dbReference>
<comment type="caution">
    <text evidence="6">The sequence shown here is derived from an EMBL/GenBank/DDBJ whole genome shotgun (WGS) entry which is preliminary data.</text>
</comment>
<dbReference type="InterPro" id="IPR003410">
    <property type="entry name" value="HYR_dom"/>
</dbReference>
<dbReference type="AlphaFoldDB" id="A0A150P0L8"/>
<feature type="compositionally biased region" description="Polar residues" evidence="3">
    <location>
        <begin position="259"/>
        <end position="270"/>
    </location>
</feature>
<feature type="domain" description="HYR" evidence="4">
    <location>
        <begin position="626"/>
        <end position="703"/>
    </location>
</feature>
<evidence type="ECO:0000256" key="2">
    <source>
        <dbReference type="ARBA" id="ARBA00022737"/>
    </source>
</evidence>
<sequence>MVLCGWLPGEAAAADAVIFEPGCFTNELPANDDGSSGPQQLPFEINFFDIRYNSVHVNNNGNVTFDGPLNTFTPFPLTTTERAIIAPFFADVDTRGAGSGVVHWGAVDSLTGDGRPAFCAVWASYDPGSEIATGVGHYPAATDKLNVFQLLLVDAHTCHAGEPQCAGPNPPASCNLDSPECTPPPYCPPPVDPGCEAERAGSIYRARGDFDIVFNYDQIQWNAGSASGGAGGIGGETARVGYSPGILPDGTRPDGSYELSKSAQQSPSDSDVSDIFLDSDASFPLSGRSVNGTKAGTYRYEVKDGSLEPGSGTLRVKVTGPSAGGGMAPLAGAPVQICESTPQQEQLRCPWYGLTDANGFFAADRIPLTGEAASGPWLTITAFPPAGSNLIQRQISLPIADAYEDQSLELGAPTPPPAGTAIEPSFGGGGDVPVVFWGEPTTLTTPGCAGGEASYEVKLGANTFTSGPMLLVGGQFTATIPPFYPNHGAATILLQTRCGPSSTSISFPIYIDPSGWIRTVGGAPIEGATVTLFRSETGGPDSFTLVPDGSAIMSPMNRANPSISDAEGHFGWDVLTGYYKVRAEKPGCHAPDDPAQPYVESHVMRIPPPVFDLDLRLDCGTGAVGDTTEPALSVPDDVVIEATGAGGAVATFTVSAIDDADGAVPVICTTPPGSTLPIGVTIVHCYALDGTGNLDYGTFAVIVEDTTAPILTVPGSMTVEPAGPWGAELAFALVALDAVDGVVPAACSPAPGTALPVGLTTVTCSATDAAGNTSIASFDVSVLEWVDSDADAVSDTFDNCPLVANADQADADADGVGDACDSCPLAANASQADADADGVGDLCDNCPGDANPGQGDDDADGEGNACDPVCVAIYRGGAGGAADAFISSAEPNTTSGSYPNLFTGVSGAGEKMGLVAFDLSGIPADATIEGATFSVRALYASTAATLDVHAITAPWTEASVTYSTLNNAFDPAVEASLAAPANLTTTVSCDVTALVQDWVSGALPNHGVLLRELGAGKRTLRSSEEPNVAERPRLDLCYVTP</sequence>
<evidence type="ECO:0000259" key="4">
    <source>
        <dbReference type="Pfam" id="PF02494"/>
    </source>
</evidence>
<evidence type="ECO:0000313" key="7">
    <source>
        <dbReference type="Proteomes" id="UP000075420"/>
    </source>
</evidence>
<evidence type="ECO:0008006" key="8">
    <source>
        <dbReference type="Google" id="ProtNLM"/>
    </source>
</evidence>